<dbReference type="AlphaFoldDB" id="A0A9X3IY69"/>
<dbReference type="Gene3D" id="4.10.1080.10">
    <property type="entry name" value="TSP type-3 repeat"/>
    <property type="match status" value="1"/>
</dbReference>
<dbReference type="EMBL" id="JAPNKE010000002">
    <property type="protein sequence ID" value="MCY1007259.1"/>
    <property type="molecule type" value="Genomic_DNA"/>
</dbReference>
<keyword evidence="3" id="KW-1185">Reference proteome</keyword>
<name>A0A9X3IY69_9BACT</name>
<feature type="compositionally biased region" description="Basic residues" evidence="1">
    <location>
        <begin position="106"/>
        <end position="124"/>
    </location>
</feature>
<reference evidence="2" key="1">
    <citation type="submission" date="2022-11" db="EMBL/GenBank/DDBJ databases">
        <title>Minimal conservation of predation-associated metabolite biosynthetic gene clusters underscores biosynthetic potential of Myxococcota including descriptions for ten novel species: Archangium lansinium sp. nov., Myxococcus landrumus sp. nov., Nannocystis bai.</title>
        <authorList>
            <person name="Ahearne A."/>
            <person name="Stevens C."/>
            <person name="Phillips K."/>
        </authorList>
    </citation>
    <scope>NUCLEOTIDE SEQUENCE</scope>
    <source>
        <strain evidence="2">Na p29</strain>
    </source>
</reference>
<dbReference type="GO" id="GO:0005509">
    <property type="term" value="F:calcium ion binding"/>
    <property type="evidence" value="ECO:0007669"/>
    <property type="project" value="InterPro"/>
</dbReference>
<feature type="region of interest" description="Disordered" evidence="1">
    <location>
        <begin position="92"/>
        <end position="124"/>
    </location>
</feature>
<dbReference type="SUPFAM" id="SSF103647">
    <property type="entry name" value="TSP type-3 repeat"/>
    <property type="match status" value="1"/>
</dbReference>
<comment type="caution">
    <text evidence="2">The sequence shown here is derived from an EMBL/GenBank/DDBJ whole genome shotgun (WGS) entry which is preliminary data.</text>
</comment>
<sequence>MFYNTRVCCAVALPNTERTMVHFFCKTAVAQPPVVGFFIPYRFVDSDFDGYADDSDCCPDLPEDFDGHADEDGCPDCDNDGDGIPEIGLLAVSPASVNTAGSRGPAARRTRRSRARSSSRRGAS</sequence>
<dbReference type="RefSeq" id="WP_267769857.1">
    <property type="nucleotide sequence ID" value="NZ_JAPNKE010000002.1"/>
</dbReference>
<protein>
    <submittedName>
        <fullName evidence="2">Uncharacterized protein</fullName>
    </submittedName>
</protein>
<gene>
    <name evidence="2" type="ORF">OV079_17195</name>
</gene>
<dbReference type="Proteomes" id="UP001150924">
    <property type="component" value="Unassembled WGS sequence"/>
</dbReference>
<organism evidence="2 3">
    <name type="scientific">Nannocystis pusilla</name>
    <dbReference type="NCBI Taxonomy" id="889268"/>
    <lineage>
        <taxon>Bacteria</taxon>
        <taxon>Pseudomonadati</taxon>
        <taxon>Myxococcota</taxon>
        <taxon>Polyangia</taxon>
        <taxon>Nannocystales</taxon>
        <taxon>Nannocystaceae</taxon>
        <taxon>Nannocystis</taxon>
    </lineage>
</organism>
<accession>A0A9X3IY69</accession>
<evidence type="ECO:0000313" key="2">
    <source>
        <dbReference type="EMBL" id="MCY1007259.1"/>
    </source>
</evidence>
<evidence type="ECO:0000313" key="3">
    <source>
        <dbReference type="Proteomes" id="UP001150924"/>
    </source>
</evidence>
<dbReference type="InterPro" id="IPR028974">
    <property type="entry name" value="TSP_type-3_rpt"/>
</dbReference>
<evidence type="ECO:0000256" key="1">
    <source>
        <dbReference type="SAM" id="MobiDB-lite"/>
    </source>
</evidence>
<proteinExistence type="predicted"/>